<keyword evidence="3" id="KW-1185">Reference proteome</keyword>
<comment type="caution">
    <text evidence="2">The sequence shown here is derived from an EMBL/GenBank/DDBJ whole genome shotgun (WGS) entry which is preliminary data.</text>
</comment>
<dbReference type="EMBL" id="JAWQEV010000001">
    <property type="protein sequence ID" value="MDW4571956.1"/>
    <property type="molecule type" value="Genomic_DNA"/>
</dbReference>
<dbReference type="SUPFAM" id="SSF51182">
    <property type="entry name" value="RmlC-like cupins"/>
    <property type="match status" value="1"/>
</dbReference>
<reference evidence="2 3" key="1">
    <citation type="submission" date="2023-11" db="EMBL/GenBank/DDBJ databases">
        <title>Draft genome sequence of Microbacterium arthrosphaerae JCM 30492.</title>
        <authorList>
            <person name="Zhang G."/>
            <person name="Ding Y."/>
        </authorList>
    </citation>
    <scope>NUCLEOTIDE SEQUENCE [LARGE SCALE GENOMIC DNA]</scope>
    <source>
        <strain evidence="2 3">JCM 30492</strain>
    </source>
</reference>
<organism evidence="2 3">
    <name type="scientific">Microbacterium arthrosphaerae</name>
    <dbReference type="NCBI Taxonomy" id="792652"/>
    <lineage>
        <taxon>Bacteria</taxon>
        <taxon>Bacillati</taxon>
        <taxon>Actinomycetota</taxon>
        <taxon>Actinomycetes</taxon>
        <taxon>Micrococcales</taxon>
        <taxon>Microbacteriaceae</taxon>
        <taxon>Microbacterium</taxon>
    </lineage>
</organism>
<feature type="domain" description="Cupin type-2" evidence="1">
    <location>
        <begin position="38"/>
        <end position="105"/>
    </location>
</feature>
<dbReference type="InterPro" id="IPR014710">
    <property type="entry name" value="RmlC-like_jellyroll"/>
</dbReference>
<sequence>MKSDVEVIGLDALEWDEQVAGIRLKTVVAADGSTWNRVTYRPGAVRDDVWCEKGHRGFVLEGAMSYEYQDGETFTISAGDGSIVSPGRAHRGHNVSDAQATFLMIDDAPEMEFGR</sequence>
<evidence type="ECO:0000313" key="2">
    <source>
        <dbReference type="EMBL" id="MDW4571956.1"/>
    </source>
</evidence>
<accession>A0ABU4GY08</accession>
<dbReference type="Proteomes" id="UP001283109">
    <property type="component" value="Unassembled WGS sequence"/>
</dbReference>
<dbReference type="RefSeq" id="WP_318352468.1">
    <property type="nucleotide sequence ID" value="NZ_JAWQEV010000001.1"/>
</dbReference>
<evidence type="ECO:0000259" key="1">
    <source>
        <dbReference type="Pfam" id="PF07883"/>
    </source>
</evidence>
<protein>
    <submittedName>
        <fullName evidence="2">Cupin domain-containing protein</fullName>
    </submittedName>
</protein>
<gene>
    <name evidence="2" type="ORF">R8Z58_04100</name>
</gene>
<proteinExistence type="predicted"/>
<dbReference type="InterPro" id="IPR011051">
    <property type="entry name" value="RmlC_Cupin_sf"/>
</dbReference>
<evidence type="ECO:0000313" key="3">
    <source>
        <dbReference type="Proteomes" id="UP001283109"/>
    </source>
</evidence>
<name>A0ABU4GY08_9MICO</name>
<dbReference type="InterPro" id="IPR013096">
    <property type="entry name" value="Cupin_2"/>
</dbReference>
<dbReference type="Pfam" id="PF07883">
    <property type="entry name" value="Cupin_2"/>
    <property type="match status" value="1"/>
</dbReference>
<dbReference type="Gene3D" id="2.60.120.10">
    <property type="entry name" value="Jelly Rolls"/>
    <property type="match status" value="1"/>
</dbReference>